<dbReference type="Proteomes" id="UP001274830">
    <property type="component" value="Unassembled WGS sequence"/>
</dbReference>
<keyword evidence="5" id="KW-1185">Reference proteome</keyword>
<proteinExistence type="inferred from homology"/>
<protein>
    <recommendedName>
        <fullName evidence="3">Transcription factor Iwr1 domain-containing protein</fullName>
    </recommendedName>
</protein>
<feature type="region of interest" description="Disordered" evidence="2">
    <location>
        <begin position="1"/>
        <end position="28"/>
    </location>
</feature>
<name>A0AAE1C322_9PEZI</name>
<comment type="similarity">
    <text evidence="1">Belongs to the IWR1/SLC7A6OS family.</text>
</comment>
<dbReference type="InterPro" id="IPR040150">
    <property type="entry name" value="Iwr1"/>
</dbReference>
<reference evidence="4" key="1">
    <citation type="submission" date="2023-07" db="EMBL/GenBank/DDBJ databases">
        <title>Black Yeasts Isolated from many extreme environments.</title>
        <authorList>
            <person name="Coleine C."/>
            <person name="Stajich J.E."/>
            <person name="Selbmann L."/>
        </authorList>
    </citation>
    <scope>NUCLEOTIDE SEQUENCE</scope>
    <source>
        <strain evidence="4">CCFEE 5485</strain>
    </source>
</reference>
<feature type="compositionally biased region" description="Acidic residues" evidence="2">
    <location>
        <begin position="289"/>
        <end position="307"/>
    </location>
</feature>
<evidence type="ECO:0000256" key="1">
    <source>
        <dbReference type="ARBA" id="ARBA00010218"/>
    </source>
</evidence>
<evidence type="ECO:0000313" key="5">
    <source>
        <dbReference type="Proteomes" id="UP001274830"/>
    </source>
</evidence>
<dbReference type="GO" id="GO:0006606">
    <property type="term" value="P:protein import into nucleus"/>
    <property type="evidence" value="ECO:0007669"/>
    <property type="project" value="InterPro"/>
</dbReference>
<feature type="compositionally biased region" description="Basic and acidic residues" evidence="2">
    <location>
        <begin position="13"/>
        <end position="23"/>
    </location>
</feature>
<gene>
    <name evidence="4" type="ORF">LTR78_004036</name>
</gene>
<evidence type="ECO:0000259" key="3">
    <source>
        <dbReference type="Pfam" id="PF08574"/>
    </source>
</evidence>
<feature type="compositionally biased region" description="Basic and acidic residues" evidence="2">
    <location>
        <begin position="50"/>
        <end position="73"/>
    </location>
</feature>
<evidence type="ECO:0000313" key="4">
    <source>
        <dbReference type="EMBL" id="KAK3676285.1"/>
    </source>
</evidence>
<dbReference type="EMBL" id="JAUTXT010000011">
    <property type="protein sequence ID" value="KAK3676285.1"/>
    <property type="molecule type" value="Genomic_DNA"/>
</dbReference>
<feature type="region of interest" description="Disordered" evidence="2">
    <location>
        <begin position="289"/>
        <end position="364"/>
    </location>
</feature>
<evidence type="ECO:0000256" key="2">
    <source>
        <dbReference type="SAM" id="MobiDB-lite"/>
    </source>
</evidence>
<feature type="region of interest" description="Disordered" evidence="2">
    <location>
        <begin position="50"/>
        <end position="239"/>
    </location>
</feature>
<comment type="caution">
    <text evidence="4">The sequence shown here is derived from an EMBL/GenBank/DDBJ whole genome shotgun (WGS) entry which is preliminary data.</text>
</comment>
<dbReference type="AlphaFoldDB" id="A0AAE1C322"/>
<dbReference type="PANTHER" id="PTHR28063">
    <property type="entry name" value="RNA POLYMERASE II NUCLEAR LOCALIZATION PROTEIN IWR1"/>
    <property type="match status" value="1"/>
</dbReference>
<feature type="compositionally biased region" description="Acidic residues" evidence="2">
    <location>
        <begin position="315"/>
        <end position="326"/>
    </location>
</feature>
<dbReference type="GO" id="GO:0005737">
    <property type="term" value="C:cytoplasm"/>
    <property type="evidence" value="ECO:0007669"/>
    <property type="project" value="TreeGrafter"/>
</dbReference>
<dbReference type="InterPro" id="IPR013883">
    <property type="entry name" value="TF_Iwr1_dom"/>
</dbReference>
<organism evidence="4 5">
    <name type="scientific">Recurvomyces mirabilis</name>
    <dbReference type="NCBI Taxonomy" id="574656"/>
    <lineage>
        <taxon>Eukaryota</taxon>
        <taxon>Fungi</taxon>
        <taxon>Dikarya</taxon>
        <taxon>Ascomycota</taxon>
        <taxon>Pezizomycotina</taxon>
        <taxon>Dothideomycetes</taxon>
        <taxon>Dothideomycetidae</taxon>
        <taxon>Mycosphaerellales</taxon>
        <taxon>Teratosphaeriaceae</taxon>
        <taxon>Recurvomyces</taxon>
    </lineage>
</organism>
<accession>A0AAE1C322</accession>
<dbReference type="Pfam" id="PF08574">
    <property type="entry name" value="Iwr1"/>
    <property type="match status" value="1"/>
</dbReference>
<sequence>MSSGPSQLLVKRKRDEPGPDKLILEPPTKKTLTVGAAAQSNALQYVRVDRELGSKAKERQDGTRDGDGVRGHGGEVQAQSQSKRVFHLSRRQGEGTVRRNLQKRKQTGGATGSMFATFEESSARNAKAQSRPGNTGSDAEDREEGEVAPLKRPGRRLAVARTGSVSKQLQTNESTETRSHAEALATSMQRFANEELAEPPKQKITSLPKFATRRRDLHPQPAPVQASEPRIRDDEMDVDSDGDYVYDTYILAPPSTESQANGTGADLVGDNVGYLVINDEDQALWEAYIEDEPSDKDWDSDDADSNAEDYYGADYPEDELASDDEYDRGAYGYRRHGASDDESWDEDTGAFSGDEEEDTAPWKNKTYGRLAKSVGVEVEEEDD</sequence>
<dbReference type="PANTHER" id="PTHR28063:SF1">
    <property type="entry name" value="RNA POLYMERASE II NUCLEAR LOCALIZATION PROTEIN IWR1"/>
    <property type="match status" value="1"/>
</dbReference>
<feature type="domain" description="Transcription factor Iwr1" evidence="3">
    <location>
        <begin position="242"/>
        <end position="319"/>
    </location>
</feature>
<feature type="compositionally biased region" description="Acidic residues" evidence="2">
    <location>
        <begin position="340"/>
        <end position="359"/>
    </location>
</feature>
<feature type="compositionally biased region" description="Polar residues" evidence="2">
    <location>
        <begin position="163"/>
        <end position="174"/>
    </location>
</feature>
<feature type="compositionally biased region" description="Polar residues" evidence="2">
    <location>
        <begin position="119"/>
        <end position="137"/>
    </location>
</feature>